<dbReference type="EMBL" id="AOKY01000948">
    <property type="protein sequence ID" value="KDB20015.1"/>
    <property type="molecule type" value="Genomic_DNA"/>
</dbReference>
<evidence type="ECO:0000313" key="1">
    <source>
        <dbReference type="EMBL" id="KDB20015.1"/>
    </source>
</evidence>
<reference evidence="1 2" key="1">
    <citation type="submission" date="2014-02" db="EMBL/GenBank/DDBJ databases">
        <title>The Genome Sequence of Trichophyton interdigitale MR816.</title>
        <authorList>
            <consortium name="The Broad Institute Genomics Platform"/>
            <person name="Cuomo C.A."/>
            <person name="White T.C."/>
            <person name="Graser Y."/>
            <person name="Martinez-Rossi N."/>
            <person name="Heitman J."/>
            <person name="Young S.K."/>
            <person name="Zeng Q."/>
            <person name="Gargeya S."/>
            <person name="Abouelleil A."/>
            <person name="Alvarado L."/>
            <person name="Chapman S.B."/>
            <person name="Gainer-Dewar J."/>
            <person name="Goldberg J."/>
            <person name="Griggs A."/>
            <person name="Gujja S."/>
            <person name="Hansen M."/>
            <person name="Howarth C."/>
            <person name="Imamovic A."/>
            <person name="Larimer J."/>
            <person name="Martinez D."/>
            <person name="Murphy C."/>
            <person name="Pearson M.D."/>
            <person name="Persinoti G."/>
            <person name="Poon T."/>
            <person name="Priest M."/>
            <person name="Roberts A.D."/>
            <person name="Saif S."/>
            <person name="Shea T.D."/>
            <person name="Sykes S.N."/>
            <person name="Wortman J."/>
            <person name="Nusbaum C."/>
            <person name="Birren B."/>
        </authorList>
    </citation>
    <scope>NUCLEOTIDE SEQUENCE [LARGE SCALE GENOMIC DNA]</scope>
    <source>
        <strain evidence="1 2">MR816</strain>
    </source>
</reference>
<keyword evidence="2" id="KW-1185">Reference proteome</keyword>
<dbReference type="AlphaFoldDB" id="A0A059IWM3"/>
<sequence length="143" mass="16089">MSTENDHRLQVQSFTLSASCKEYIQDIKLEALNDIKICLPGSLIRPLNATFTCGKVAAQVIGETWKDYLWKILVYFPGKPTIGKTFTVIIPLIILDSLKITAKNHLGHSKLLILEEYYYFEEECILEINGEGRFAALVGIPPS</sequence>
<comment type="caution">
    <text evidence="1">The sequence shown here is derived from an EMBL/GenBank/DDBJ whole genome shotgun (WGS) entry which is preliminary data.</text>
</comment>
<protein>
    <submittedName>
        <fullName evidence="1">Uncharacterized protein</fullName>
    </submittedName>
</protein>
<name>A0A059IWM3_TRIIM</name>
<accession>A0A059IWM3</accession>
<gene>
    <name evidence="1" type="ORF">H109_08010</name>
</gene>
<organism evidence="1 2">
    <name type="scientific">Trichophyton interdigitale (strain MR816)</name>
    <dbReference type="NCBI Taxonomy" id="1215338"/>
    <lineage>
        <taxon>Eukaryota</taxon>
        <taxon>Fungi</taxon>
        <taxon>Dikarya</taxon>
        <taxon>Ascomycota</taxon>
        <taxon>Pezizomycotina</taxon>
        <taxon>Eurotiomycetes</taxon>
        <taxon>Eurotiomycetidae</taxon>
        <taxon>Onygenales</taxon>
        <taxon>Arthrodermataceae</taxon>
        <taxon>Trichophyton</taxon>
    </lineage>
</organism>
<dbReference type="Proteomes" id="UP000024533">
    <property type="component" value="Unassembled WGS sequence"/>
</dbReference>
<dbReference type="HOGENOM" id="CLU_122519_0_0_1"/>
<dbReference type="OrthoDB" id="4497390at2759"/>
<evidence type="ECO:0000313" key="2">
    <source>
        <dbReference type="Proteomes" id="UP000024533"/>
    </source>
</evidence>
<proteinExistence type="predicted"/>